<sequence>MREQAQHHHHGYALPHRATCRRQQHERDGGEHQLLDNGGPGDVHEELCGGVQAKGAGLAPGQVRAGQMGGELREYRHDEEREEGEQEGEEADSRVLAALDRSQRQGVVGGDRQGEADQQDGAGHIPHNHLGSAGQQTRDVEEIEKQGGCAHGEGQPRRRPRRRRSGDALALGAEHRRPYPRGDHGHHRQDTADALGGGERADAVLPRERRDATPGRAARRDQPQSSDGHQDTPWG</sequence>
<feature type="region of interest" description="Disordered" evidence="1">
    <location>
        <begin position="1"/>
        <end position="235"/>
    </location>
</feature>
<reference evidence="2" key="1">
    <citation type="submission" date="2021-04" db="EMBL/GenBank/DDBJ databases">
        <title>Sequencing of actinobacteria type strains.</title>
        <authorList>
            <person name="Nguyen G.-S."/>
            <person name="Wentzel A."/>
        </authorList>
    </citation>
    <scope>NUCLEOTIDE SEQUENCE</scope>
    <source>
        <strain evidence="2">DSM 42095</strain>
    </source>
</reference>
<feature type="compositionally biased region" description="Basic and acidic residues" evidence="1">
    <location>
        <begin position="199"/>
        <end position="222"/>
    </location>
</feature>
<evidence type="ECO:0000256" key="1">
    <source>
        <dbReference type="SAM" id="MobiDB-lite"/>
    </source>
</evidence>
<feature type="compositionally biased region" description="Acidic residues" evidence="1">
    <location>
        <begin position="80"/>
        <end position="90"/>
    </location>
</feature>
<proteinExistence type="predicted"/>
<evidence type="ECO:0000313" key="3">
    <source>
        <dbReference type="Proteomes" id="UP000675554"/>
    </source>
</evidence>
<feature type="compositionally biased region" description="Basic and acidic residues" evidence="1">
    <location>
        <begin position="23"/>
        <end position="34"/>
    </location>
</feature>
<keyword evidence="3" id="KW-1185">Reference proteome</keyword>
<protein>
    <submittedName>
        <fullName evidence="2">Uncharacterized protein</fullName>
    </submittedName>
</protein>
<name>A0A8T4J6T1_9ACTN</name>
<dbReference type="EMBL" id="JAGSMN010000898">
    <property type="protein sequence ID" value="MBR7677354.1"/>
    <property type="molecule type" value="Genomic_DNA"/>
</dbReference>
<organism evidence="2 3">
    <name type="scientific">Streptomyces daliensis</name>
    <dbReference type="NCBI Taxonomy" id="299421"/>
    <lineage>
        <taxon>Bacteria</taxon>
        <taxon>Bacillati</taxon>
        <taxon>Actinomycetota</taxon>
        <taxon>Actinomycetes</taxon>
        <taxon>Kitasatosporales</taxon>
        <taxon>Streptomycetaceae</taxon>
        <taxon>Streptomyces</taxon>
    </lineage>
</organism>
<accession>A0A8T4J6T1</accession>
<gene>
    <name evidence="2" type="ORF">KDA82_31055</name>
</gene>
<dbReference type="Proteomes" id="UP000675554">
    <property type="component" value="Unassembled WGS sequence"/>
</dbReference>
<feature type="compositionally biased region" description="Basic and acidic residues" evidence="1">
    <location>
        <begin position="173"/>
        <end position="191"/>
    </location>
</feature>
<evidence type="ECO:0000313" key="2">
    <source>
        <dbReference type="EMBL" id="MBR7677354.1"/>
    </source>
</evidence>
<comment type="caution">
    <text evidence="2">The sequence shown here is derived from an EMBL/GenBank/DDBJ whole genome shotgun (WGS) entry which is preliminary data.</text>
</comment>
<dbReference type="AlphaFoldDB" id="A0A8T4J6T1"/>